<reference evidence="9" key="2">
    <citation type="journal article" date="2022" name="Microbiol. Resour. Announc.">
        <title>Whole-Genome Sequence of Entomortierella parvispora E1425, a Mucoromycotan Fungus Associated with Burkholderiaceae-Related Endosymbiotic Bacteria.</title>
        <authorList>
            <person name="Herlambang A."/>
            <person name="Guo Y."/>
            <person name="Takashima Y."/>
            <person name="Narisawa K."/>
            <person name="Ohta H."/>
            <person name="Nishizawa T."/>
        </authorList>
    </citation>
    <scope>NUCLEOTIDE SEQUENCE</scope>
    <source>
        <strain evidence="9">E1425</strain>
    </source>
</reference>
<evidence type="ECO:0000256" key="3">
    <source>
        <dbReference type="ARBA" id="ARBA00022777"/>
    </source>
</evidence>
<keyword evidence="4 6" id="KW-0067">ATP-binding</keyword>
<dbReference type="Pfam" id="PF00069">
    <property type="entry name" value="Pkinase"/>
    <property type="match status" value="1"/>
</dbReference>
<feature type="region of interest" description="Disordered" evidence="7">
    <location>
        <begin position="1"/>
        <end position="58"/>
    </location>
</feature>
<accession>A0A9P3LU77</accession>
<dbReference type="GO" id="GO:0004672">
    <property type="term" value="F:protein kinase activity"/>
    <property type="evidence" value="ECO:0007669"/>
    <property type="project" value="InterPro"/>
</dbReference>
<dbReference type="Proteomes" id="UP000827284">
    <property type="component" value="Unassembled WGS sequence"/>
</dbReference>
<dbReference type="PROSITE" id="PS50011">
    <property type="entry name" value="PROTEIN_KINASE_DOM"/>
    <property type="match status" value="1"/>
</dbReference>
<feature type="region of interest" description="Disordered" evidence="7">
    <location>
        <begin position="149"/>
        <end position="202"/>
    </location>
</feature>
<keyword evidence="1" id="KW-0808">Transferase</keyword>
<dbReference type="PROSITE" id="PS00108">
    <property type="entry name" value="PROTEIN_KINASE_ST"/>
    <property type="match status" value="1"/>
</dbReference>
<feature type="domain" description="Protein kinase" evidence="8">
    <location>
        <begin position="327"/>
        <end position="634"/>
    </location>
</feature>
<evidence type="ECO:0000256" key="2">
    <source>
        <dbReference type="ARBA" id="ARBA00022741"/>
    </source>
</evidence>
<dbReference type="SMART" id="SM00220">
    <property type="entry name" value="S_TKc"/>
    <property type="match status" value="1"/>
</dbReference>
<organism evidence="9 10">
    <name type="scientific">Entomortierella parvispora</name>
    <dbReference type="NCBI Taxonomy" id="205924"/>
    <lineage>
        <taxon>Eukaryota</taxon>
        <taxon>Fungi</taxon>
        <taxon>Fungi incertae sedis</taxon>
        <taxon>Mucoromycota</taxon>
        <taxon>Mortierellomycotina</taxon>
        <taxon>Mortierellomycetes</taxon>
        <taxon>Mortierellales</taxon>
        <taxon>Mortierellaceae</taxon>
        <taxon>Entomortierella</taxon>
    </lineage>
</organism>
<dbReference type="InterPro" id="IPR050339">
    <property type="entry name" value="CC_SR_Kinase"/>
</dbReference>
<dbReference type="PANTHER" id="PTHR11042:SF190">
    <property type="entry name" value="MITOSIS INHIBITOR PROTEIN KINASE MIK1"/>
    <property type="match status" value="1"/>
</dbReference>
<keyword evidence="3" id="KW-0418">Kinase</keyword>
<evidence type="ECO:0000313" key="10">
    <source>
        <dbReference type="Proteomes" id="UP000827284"/>
    </source>
</evidence>
<dbReference type="PROSITE" id="PS00107">
    <property type="entry name" value="PROTEIN_KINASE_ATP"/>
    <property type="match status" value="1"/>
</dbReference>
<feature type="compositionally biased region" description="Polar residues" evidence="7">
    <location>
        <begin position="567"/>
        <end position="576"/>
    </location>
</feature>
<dbReference type="GO" id="GO:0005737">
    <property type="term" value="C:cytoplasm"/>
    <property type="evidence" value="ECO:0007669"/>
    <property type="project" value="TreeGrafter"/>
</dbReference>
<dbReference type="InterPro" id="IPR017441">
    <property type="entry name" value="Protein_kinase_ATP_BS"/>
</dbReference>
<evidence type="ECO:0000313" key="9">
    <source>
        <dbReference type="EMBL" id="GJJ70687.1"/>
    </source>
</evidence>
<feature type="compositionally biased region" description="Low complexity" evidence="7">
    <location>
        <begin position="48"/>
        <end position="58"/>
    </location>
</feature>
<dbReference type="GO" id="GO:0110031">
    <property type="term" value="P:negative regulation of G2/MI transition of meiotic cell cycle"/>
    <property type="evidence" value="ECO:0007669"/>
    <property type="project" value="TreeGrafter"/>
</dbReference>
<evidence type="ECO:0000256" key="4">
    <source>
        <dbReference type="ARBA" id="ARBA00022840"/>
    </source>
</evidence>
<proteinExistence type="inferred from homology"/>
<dbReference type="Gene3D" id="3.30.200.20">
    <property type="entry name" value="Phosphorylase Kinase, domain 1"/>
    <property type="match status" value="1"/>
</dbReference>
<dbReference type="PANTHER" id="PTHR11042">
    <property type="entry name" value="EUKARYOTIC TRANSLATION INITIATION FACTOR 2-ALPHA KINASE EIF2-ALPHA KINASE -RELATED"/>
    <property type="match status" value="1"/>
</dbReference>
<dbReference type="GO" id="GO:0005524">
    <property type="term" value="F:ATP binding"/>
    <property type="evidence" value="ECO:0007669"/>
    <property type="project" value="UniProtKB-UniRule"/>
</dbReference>
<dbReference type="Gene3D" id="1.10.510.10">
    <property type="entry name" value="Transferase(Phosphotransferase) domain 1"/>
    <property type="match status" value="1"/>
</dbReference>
<feature type="compositionally biased region" description="Acidic residues" evidence="7">
    <location>
        <begin position="26"/>
        <end position="43"/>
    </location>
</feature>
<reference evidence="9" key="1">
    <citation type="submission" date="2021-11" db="EMBL/GenBank/DDBJ databases">
        <authorList>
            <person name="Herlambang A."/>
            <person name="Guo Y."/>
            <person name="Takashima Y."/>
            <person name="Nishizawa T."/>
        </authorList>
    </citation>
    <scope>NUCLEOTIDE SEQUENCE</scope>
    <source>
        <strain evidence="9">E1425</strain>
    </source>
</reference>
<protein>
    <recommendedName>
        <fullName evidence="8">Protein kinase domain-containing protein</fullName>
    </recommendedName>
</protein>
<dbReference type="GO" id="GO:0005634">
    <property type="term" value="C:nucleus"/>
    <property type="evidence" value="ECO:0007669"/>
    <property type="project" value="TreeGrafter"/>
</dbReference>
<evidence type="ECO:0000259" key="8">
    <source>
        <dbReference type="PROSITE" id="PS50011"/>
    </source>
</evidence>
<feature type="binding site" evidence="6">
    <location>
        <position position="356"/>
    </location>
    <ligand>
        <name>ATP</name>
        <dbReference type="ChEBI" id="CHEBI:30616"/>
    </ligand>
</feature>
<keyword evidence="2 6" id="KW-0547">Nucleotide-binding</keyword>
<evidence type="ECO:0000256" key="7">
    <source>
        <dbReference type="SAM" id="MobiDB-lite"/>
    </source>
</evidence>
<dbReference type="EMBL" id="BQFW01000004">
    <property type="protein sequence ID" value="GJJ70687.1"/>
    <property type="molecule type" value="Genomic_DNA"/>
</dbReference>
<evidence type="ECO:0000256" key="5">
    <source>
        <dbReference type="ARBA" id="ARBA00037982"/>
    </source>
</evidence>
<keyword evidence="10" id="KW-1185">Reference proteome</keyword>
<evidence type="ECO:0000256" key="6">
    <source>
        <dbReference type="PROSITE-ProRule" id="PRU10141"/>
    </source>
</evidence>
<name>A0A9P3LU77_9FUNG</name>
<dbReference type="InterPro" id="IPR000719">
    <property type="entry name" value="Prot_kinase_dom"/>
</dbReference>
<dbReference type="InterPro" id="IPR011009">
    <property type="entry name" value="Kinase-like_dom_sf"/>
</dbReference>
<sequence length="663" mass="73857">MPPMTRPENSPIASTPPPLPRSISQEELDFEKDPMDVDLEDEGQGAGSDSSLSTSLPESFFQARMDTLRSRRVSISAYSTPLPHKNPLPLLEGARDVPIATKRFFMMSKDKIDDGFDDEGALSTPTKSRGYYRPFARSSSLLTRMHENGSLLGKHPQTPSPGEGPRTKNKGLRNHPGMDADSVPKLPDFLRADPSEQGAAPKLPDFIRADSSDLECSPNGFSPVRPLNFGTPPGTPVKSSPFHLFGSLHAGSTSPSGSEDNPFIGSSKPKARFELDYLSESQWYSDYPHHLTEEYLEELFRLDSRVMFTQSKARSRIYPDYLKSNFFVNETVLGAGQFADVLKVQSKKNKEFFAVKRLLRTVQGALERKQYLNEVRNMWRIEKNPHVVQLLEAWEQKGKIYMRFELCKLGNFKAALLAQKKYKGCDERRVWRCLTDLASGLRAIHDSNILHLDIKPENVFITATGSLKIGDFGLSMALPLESGHDIPEGDKFYLPQELLNGKCGKFSDIFSLGMTIYEMLTNQIGDLPGEGKEWHRLRDGQFHLEDDIGGPKAVAAASLRAAIQSSIETSPGSAPDSSRPPPAMPLSYAQSEMMTGSPKERKFSHELLQLTMDMLQPDYDQRPTAASIMSLETIRTVLAKRLEGARRGIRTEEAMAGLLLQSV</sequence>
<dbReference type="AlphaFoldDB" id="A0A9P3LU77"/>
<dbReference type="InterPro" id="IPR008271">
    <property type="entry name" value="Ser/Thr_kinase_AS"/>
</dbReference>
<comment type="similarity">
    <text evidence="5">Belongs to the protein kinase superfamily. Ser/Thr protein kinase family. GCN2 subfamily.</text>
</comment>
<gene>
    <name evidence="9" type="ORF">EMPS_03037</name>
</gene>
<dbReference type="SUPFAM" id="SSF56112">
    <property type="entry name" value="Protein kinase-like (PK-like)"/>
    <property type="match status" value="1"/>
</dbReference>
<dbReference type="OrthoDB" id="5337378at2759"/>
<feature type="region of interest" description="Disordered" evidence="7">
    <location>
        <begin position="567"/>
        <end position="587"/>
    </location>
</feature>
<comment type="caution">
    <text evidence="9">The sequence shown here is derived from an EMBL/GenBank/DDBJ whole genome shotgun (WGS) entry which is preliminary data.</text>
</comment>
<evidence type="ECO:0000256" key="1">
    <source>
        <dbReference type="ARBA" id="ARBA00022679"/>
    </source>
</evidence>